<reference evidence="1 2" key="1">
    <citation type="submission" date="2017-06" db="EMBL/GenBank/DDBJ databases">
        <authorList>
            <person name="Kim H.J."/>
            <person name="Triplett B.A."/>
        </authorList>
    </citation>
    <scope>NUCLEOTIDE SEQUENCE [LARGE SCALE GENOMIC DNA]</scope>
    <source>
        <strain evidence="1 2">DSM 45207</strain>
    </source>
</reference>
<organism evidence="1 2">
    <name type="scientific">Haloechinothrix alba</name>
    <dbReference type="NCBI Taxonomy" id="664784"/>
    <lineage>
        <taxon>Bacteria</taxon>
        <taxon>Bacillati</taxon>
        <taxon>Actinomycetota</taxon>
        <taxon>Actinomycetes</taxon>
        <taxon>Pseudonocardiales</taxon>
        <taxon>Pseudonocardiaceae</taxon>
        <taxon>Haloechinothrix</taxon>
    </lineage>
</organism>
<evidence type="ECO:0000313" key="1">
    <source>
        <dbReference type="EMBL" id="SNR90951.1"/>
    </source>
</evidence>
<protein>
    <submittedName>
        <fullName evidence="1">Uncharacterized protein</fullName>
    </submittedName>
</protein>
<dbReference type="EMBL" id="FZNW01000031">
    <property type="protein sequence ID" value="SNR90951.1"/>
    <property type="molecule type" value="Genomic_DNA"/>
</dbReference>
<gene>
    <name evidence="1" type="ORF">SAMN06265360_13112</name>
</gene>
<proteinExistence type="predicted"/>
<name>A0A239A6L7_9PSEU</name>
<evidence type="ECO:0000313" key="2">
    <source>
        <dbReference type="Proteomes" id="UP000198348"/>
    </source>
</evidence>
<sequence length="73" mass="8178">MAAAKELTDPLTGQVYAMTEDGFVEVYDPSTGQRGIFNEKGEWQSGELKYANRQLLGWMGRAAARQAMHRERG</sequence>
<dbReference type="Proteomes" id="UP000198348">
    <property type="component" value="Unassembled WGS sequence"/>
</dbReference>
<dbReference type="AlphaFoldDB" id="A0A239A6L7"/>
<dbReference type="OrthoDB" id="5192766at2"/>
<accession>A0A239A6L7</accession>
<keyword evidence="2" id="KW-1185">Reference proteome</keyword>